<organism evidence="1 2">
    <name type="scientific">Paramecium sonneborni</name>
    <dbReference type="NCBI Taxonomy" id="65129"/>
    <lineage>
        <taxon>Eukaryota</taxon>
        <taxon>Sar</taxon>
        <taxon>Alveolata</taxon>
        <taxon>Ciliophora</taxon>
        <taxon>Intramacronucleata</taxon>
        <taxon>Oligohymenophorea</taxon>
        <taxon>Peniculida</taxon>
        <taxon>Parameciidae</taxon>
        <taxon>Paramecium</taxon>
    </lineage>
</organism>
<accession>A0A8S1MZD5</accession>
<sequence length="337" mass="40467">MQKQKFQQVPLDYIQNPQQIEDYDELDDQNAYKTEEVEQQNVVHDQKAEQMKNCLLSIRRNLLEFKELVDTLNQRTQIICKPIITNIKERANDDQAKAYLCKLRTLKTIKKSYGLSNFLQKTTEEEKMIEKSLQKISKEFSFCSSNQLRLYARAFKFNQEDNFIYANLYHDRLSNQAPYLLLIKKDCQMEILKDQLDIKDQSLIIDLKGPNQRWISLSYNTNSIYEKYIYDYLKKNNYLKKEILDFILEINYIQDGTAYKEEINDQKEKNKLIVDNYLFSKLLHELIIKKDGSMETYFQEVKIFILEHQQQDLTDITRYQNLLRHCQYPENIHALKK</sequence>
<dbReference type="AlphaFoldDB" id="A0A8S1MZD5"/>
<name>A0A8S1MZD5_9CILI</name>
<proteinExistence type="predicted"/>
<gene>
    <name evidence="1" type="ORF">PSON_ATCC_30995.1.T0490277</name>
</gene>
<dbReference type="Proteomes" id="UP000692954">
    <property type="component" value="Unassembled WGS sequence"/>
</dbReference>
<protein>
    <submittedName>
        <fullName evidence="1">Uncharacterized protein</fullName>
    </submittedName>
</protein>
<dbReference type="EMBL" id="CAJJDN010000049">
    <property type="protein sequence ID" value="CAD8086267.1"/>
    <property type="molecule type" value="Genomic_DNA"/>
</dbReference>
<evidence type="ECO:0000313" key="2">
    <source>
        <dbReference type="Proteomes" id="UP000692954"/>
    </source>
</evidence>
<evidence type="ECO:0000313" key="1">
    <source>
        <dbReference type="EMBL" id="CAD8086267.1"/>
    </source>
</evidence>
<dbReference type="OrthoDB" id="292416at2759"/>
<keyword evidence="2" id="KW-1185">Reference proteome</keyword>
<comment type="caution">
    <text evidence="1">The sequence shown here is derived from an EMBL/GenBank/DDBJ whole genome shotgun (WGS) entry which is preliminary data.</text>
</comment>
<reference evidence="1" key="1">
    <citation type="submission" date="2021-01" db="EMBL/GenBank/DDBJ databases">
        <authorList>
            <consortium name="Genoscope - CEA"/>
            <person name="William W."/>
        </authorList>
    </citation>
    <scope>NUCLEOTIDE SEQUENCE</scope>
</reference>